<organism evidence="4 5">
    <name type="scientific">Bradyrhizobium denitrificans</name>
    <dbReference type="NCBI Taxonomy" id="2734912"/>
    <lineage>
        <taxon>Bacteria</taxon>
        <taxon>Pseudomonadati</taxon>
        <taxon>Pseudomonadota</taxon>
        <taxon>Alphaproteobacteria</taxon>
        <taxon>Hyphomicrobiales</taxon>
        <taxon>Nitrobacteraceae</taxon>
        <taxon>Bradyrhizobium</taxon>
    </lineage>
</organism>
<feature type="DNA-binding region" description="OmpR/PhoB-type" evidence="2">
    <location>
        <begin position="7"/>
        <end position="102"/>
    </location>
</feature>
<dbReference type="Gene3D" id="1.25.40.10">
    <property type="entry name" value="Tetratricopeptide repeat domain"/>
    <property type="match status" value="1"/>
</dbReference>
<dbReference type="PRINTS" id="PR00364">
    <property type="entry name" value="DISEASERSIST"/>
</dbReference>
<dbReference type="Gene3D" id="3.40.50.300">
    <property type="entry name" value="P-loop containing nucleotide triphosphate hydrolases"/>
    <property type="match status" value="1"/>
</dbReference>
<dbReference type="SUPFAM" id="SSF52540">
    <property type="entry name" value="P-loop containing nucleoside triphosphate hydrolases"/>
    <property type="match status" value="1"/>
</dbReference>
<dbReference type="InterPro" id="IPR011990">
    <property type="entry name" value="TPR-like_helical_dom_sf"/>
</dbReference>
<evidence type="ECO:0000313" key="4">
    <source>
        <dbReference type="EMBL" id="MBR1140215.1"/>
    </source>
</evidence>
<evidence type="ECO:0000259" key="3">
    <source>
        <dbReference type="PROSITE" id="PS51755"/>
    </source>
</evidence>
<dbReference type="InterPro" id="IPR001867">
    <property type="entry name" value="OmpR/PhoB-type_DNA-bd"/>
</dbReference>
<proteinExistence type="predicted"/>
<dbReference type="Proteomes" id="UP001314635">
    <property type="component" value="Unassembled WGS sequence"/>
</dbReference>
<evidence type="ECO:0000313" key="5">
    <source>
        <dbReference type="Proteomes" id="UP001314635"/>
    </source>
</evidence>
<dbReference type="InterPro" id="IPR027417">
    <property type="entry name" value="P-loop_NTPase"/>
</dbReference>
<protein>
    <submittedName>
        <fullName evidence="4">Winged helix-turn-helix domain-containing protein</fullName>
    </submittedName>
</protein>
<sequence length="951" mass="103155">MPALGGKVVFATGEWEIDLDRRELRARGGPVPLGGRAFEIMEVLIKSEGKLVTKDELLSQVWPGATVEENTLQVHISALRKALGPDREMLKTISGRGYRLLGTWAPRASGAVLRTSPVHFHAVSGATFQTNLPEATSELIGRDAAGQHLRNLLSTYRVVTLTGPGGIGKTRLALEVARSLVPDFHGDRFLVELASLSDPALLPSAVAGAMGLRLGEDAASHTIAQITGGKKLLLVLDNCEHVIEAAARFAETIVRLCPHVSILATSREVLRIDGEYVYRVPPLDVPPENQADPKRVLDHSAARLFVSRAMASQADFLPDGENISAISAICRRLDGIPLAIEFAAARAATLGLRHVAARLDDRFGLLTSGRRTALARHQTLRATLDWSYELLAPLEQHVLCRLGVFHGGFTLEAAAAVAEEPANTLPVVEDIVCKLATKSLLALDGSGPGDRWRMLETIRAYALEKLNDAGEAARARRLHAEYFRDLFMPISSRASLETKADGIAYEVRDLDNVRAALDWCFSSAGDLAIGVSLTAACVPVWLNLSLVAECRERAERALACPEIEQALSAHLRMQLYIAFGRAVVQSMGAEEQIDSVLSKGLEIARSINDVDAELRALWATWCYLDHKGEHGAARSVAQQFAQAAGRKGDSADILVGDRLIGYTTHYLGDQVEARGYLERVVEGYVAPAGQRHVIWFQHDQLVVAKVVLARVLCLQGFLDQATQMARESLEQARASGHSLTLRYVLGWGLCPLSLMIGDLDAGADFVATLVDLAARRSLPFWQSVGRALEGTLAIRRGEFASGLALLHGVLDAKPGWAVRFPDFLGAFAEGLARLGRLSEALSTVARALADAERGEACWYLAEMLRIKGELLLQAGGDRAEAQACFHEALDVARRQGALLWELRSAVSLAGLLGHDRPEEARQILASAFGRFTEGFDTADLRAARTMLETLR</sequence>
<dbReference type="PROSITE" id="PS51755">
    <property type="entry name" value="OMPR_PHOB"/>
    <property type="match status" value="1"/>
</dbReference>
<dbReference type="InterPro" id="IPR036388">
    <property type="entry name" value="WH-like_DNA-bd_sf"/>
</dbReference>
<dbReference type="EMBL" id="JAFCLK010000038">
    <property type="protein sequence ID" value="MBR1140215.1"/>
    <property type="molecule type" value="Genomic_DNA"/>
</dbReference>
<keyword evidence="1 2" id="KW-0238">DNA-binding</keyword>
<dbReference type="SUPFAM" id="SSF46894">
    <property type="entry name" value="C-terminal effector domain of the bipartite response regulators"/>
    <property type="match status" value="1"/>
</dbReference>
<dbReference type="CDD" id="cd00383">
    <property type="entry name" value="trans_reg_C"/>
    <property type="match status" value="1"/>
</dbReference>
<dbReference type="SMART" id="SM00862">
    <property type="entry name" value="Trans_reg_C"/>
    <property type="match status" value="1"/>
</dbReference>
<dbReference type="RefSeq" id="WP_172240786.1">
    <property type="nucleotide sequence ID" value="NZ_JABFDP010000027.1"/>
</dbReference>
<comment type="caution">
    <text evidence="4">The sequence shown here is derived from an EMBL/GenBank/DDBJ whole genome shotgun (WGS) entry which is preliminary data.</text>
</comment>
<dbReference type="Pfam" id="PF00486">
    <property type="entry name" value="Trans_reg_C"/>
    <property type="match status" value="1"/>
</dbReference>
<dbReference type="Gene3D" id="1.10.10.10">
    <property type="entry name" value="Winged helix-like DNA-binding domain superfamily/Winged helix DNA-binding domain"/>
    <property type="match status" value="1"/>
</dbReference>
<gene>
    <name evidence="4" type="ORF">JQ619_31095</name>
</gene>
<dbReference type="PANTHER" id="PTHR47691">
    <property type="entry name" value="REGULATOR-RELATED"/>
    <property type="match status" value="1"/>
</dbReference>
<keyword evidence="5" id="KW-1185">Reference proteome</keyword>
<feature type="domain" description="OmpR/PhoB-type" evidence="3">
    <location>
        <begin position="7"/>
        <end position="102"/>
    </location>
</feature>
<accession>A0ABS5GGC5</accession>
<name>A0ABS5GGC5_9BRAD</name>
<evidence type="ECO:0000256" key="2">
    <source>
        <dbReference type="PROSITE-ProRule" id="PRU01091"/>
    </source>
</evidence>
<evidence type="ECO:0000256" key="1">
    <source>
        <dbReference type="ARBA" id="ARBA00023125"/>
    </source>
</evidence>
<dbReference type="PANTHER" id="PTHR47691:SF3">
    <property type="entry name" value="HTH-TYPE TRANSCRIPTIONAL REGULATOR RV0890C-RELATED"/>
    <property type="match status" value="1"/>
</dbReference>
<reference evidence="5" key="1">
    <citation type="journal article" date="2021" name="ISME J.">
        <title>Evolutionary origin and ecological implication of a unique nif island in free-living Bradyrhizobium lineages.</title>
        <authorList>
            <person name="Tao J."/>
        </authorList>
    </citation>
    <scope>NUCLEOTIDE SEQUENCE [LARGE SCALE GENOMIC DNA]</scope>
    <source>
        <strain evidence="5">SZCCT0094</strain>
    </source>
</reference>
<dbReference type="InterPro" id="IPR016032">
    <property type="entry name" value="Sig_transdc_resp-reg_C-effctor"/>
</dbReference>